<dbReference type="EMBL" id="MNCJ02000316">
    <property type="protein sequence ID" value="KAF5823354.1"/>
    <property type="molecule type" value="Genomic_DNA"/>
</dbReference>
<dbReference type="Gramene" id="mRNA:HanXRQr2_Chr01g0037461">
    <property type="protein sequence ID" value="mRNA:HanXRQr2_Chr01g0037461"/>
    <property type="gene ID" value="HanXRQr2_Chr01g0037461"/>
</dbReference>
<evidence type="ECO:0000313" key="2">
    <source>
        <dbReference type="EMBL" id="KAF5823354.1"/>
    </source>
</evidence>
<dbReference type="AlphaFoldDB" id="A0A251VRL8"/>
<feature type="transmembrane region" description="Helical" evidence="1">
    <location>
        <begin position="50"/>
        <end position="67"/>
    </location>
</feature>
<evidence type="ECO:0000256" key="1">
    <source>
        <dbReference type="SAM" id="Phobius"/>
    </source>
</evidence>
<reference evidence="2" key="3">
    <citation type="submission" date="2020-06" db="EMBL/GenBank/DDBJ databases">
        <title>Helianthus annuus Genome sequencing and assembly Release 2.</title>
        <authorList>
            <person name="Gouzy J."/>
            <person name="Langlade N."/>
            <person name="Munos S."/>
        </authorList>
    </citation>
    <scope>NUCLEOTIDE SEQUENCE</scope>
    <source>
        <tissue evidence="2">Leaves</tissue>
    </source>
</reference>
<proteinExistence type="predicted"/>
<reference evidence="2 4" key="1">
    <citation type="journal article" date="2017" name="Nature">
        <title>The sunflower genome provides insights into oil metabolism, flowering and Asterid evolution.</title>
        <authorList>
            <person name="Badouin H."/>
            <person name="Gouzy J."/>
            <person name="Grassa C.J."/>
            <person name="Murat F."/>
            <person name="Staton S.E."/>
            <person name="Cottret L."/>
            <person name="Lelandais-Briere C."/>
            <person name="Owens G.L."/>
            <person name="Carrere S."/>
            <person name="Mayjonade B."/>
            <person name="Legrand L."/>
            <person name="Gill N."/>
            <person name="Kane N.C."/>
            <person name="Bowers J.E."/>
            <person name="Hubner S."/>
            <person name="Bellec A."/>
            <person name="Berard A."/>
            <person name="Berges H."/>
            <person name="Blanchet N."/>
            <person name="Boniface M.C."/>
            <person name="Brunel D."/>
            <person name="Catrice O."/>
            <person name="Chaidir N."/>
            <person name="Claudel C."/>
            <person name="Donnadieu C."/>
            <person name="Faraut T."/>
            <person name="Fievet G."/>
            <person name="Helmstetter N."/>
            <person name="King M."/>
            <person name="Knapp S.J."/>
            <person name="Lai Z."/>
            <person name="Le Paslier M.C."/>
            <person name="Lippi Y."/>
            <person name="Lorenzon L."/>
            <person name="Mandel J.R."/>
            <person name="Marage G."/>
            <person name="Marchand G."/>
            <person name="Marquand E."/>
            <person name="Bret-Mestries E."/>
            <person name="Morien E."/>
            <person name="Nambeesan S."/>
            <person name="Nguyen T."/>
            <person name="Pegot-Espagnet P."/>
            <person name="Pouilly N."/>
            <person name="Raftis F."/>
            <person name="Sallet E."/>
            <person name="Schiex T."/>
            <person name="Thomas J."/>
            <person name="Vandecasteele C."/>
            <person name="Vares D."/>
            <person name="Vear F."/>
            <person name="Vautrin S."/>
            <person name="Crespi M."/>
            <person name="Mangin B."/>
            <person name="Burke J.M."/>
            <person name="Salse J."/>
            <person name="Munos S."/>
            <person name="Vincourt P."/>
            <person name="Rieseberg L.H."/>
            <person name="Langlade N.B."/>
        </authorList>
    </citation>
    <scope>NUCLEOTIDE SEQUENCE [LARGE SCALE GENOMIC DNA]</scope>
    <source>
        <strain evidence="4">cv. SF193</strain>
        <tissue evidence="2">Leaves</tissue>
    </source>
</reference>
<evidence type="ECO:0000313" key="4">
    <source>
        <dbReference type="Proteomes" id="UP000215914"/>
    </source>
</evidence>
<dbReference type="Proteomes" id="UP000215914">
    <property type="component" value="Chromosome 1"/>
</dbReference>
<reference evidence="3" key="2">
    <citation type="submission" date="2017-02" db="EMBL/GenBank/DDBJ databases">
        <title>Sunflower complete genome.</title>
        <authorList>
            <person name="Langlade N."/>
            <person name="Munos S."/>
        </authorList>
    </citation>
    <scope>NUCLEOTIDE SEQUENCE [LARGE SCALE GENOMIC DNA]</scope>
    <source>
        <tissue evidence="3">Leaves</tissue>
    </source>
</reference>
<organism evidence="3 4">
    <name type="scientific">Helianthus annuus</name>
    <name type="common">Common sunflower</name>
    <dbReference type="NCBI Taxonomy" id="4232"/>
    <lineage>
        <taxon>Eukaryota</taxon>
        <taxon>Viridiplantae</taxon>
        <taxon>Streptophyta</taxon>
        <taxon>Embryophyta</taxon>
        <taxon>Tracheophyta</taxon>
        <taxon>Spermatophyta</taxon>
        <taxon>Magnoliopsida</taxon>
        <taxon>eudicotyledons</taxon>
        <taxon>Gunneridae</taxon>
        <taxon>Pentapetalae</taxon>
        <taxon>asterids</taxon>
        <taxon>campanulids</taxon>
        <taxon>Asterales</taxon>
        <taxon>Asteraceae</taxon>
        <taxon>Asteroideae</taxon>
        <taxon>Heliantheae alliance</taxon>
        <taxon>Heliantheae</taxon>
        <taxon>Helianthus</taxon>
    </lineage>
</organism>
<accession>A0A251VRL8</accession>
<keyword evidence="1" id="KW-0812">Transmembrane</keyword>
<keyword evidence="1" id="KW-1133">Transmembrane helix</keyword>
<dbReference type="EMBL" id="CM007890">
    <property type="protein sequence ID" value="OTG37999.1"/>
    <property type="molecule type" value="Genomic_DNA"/>
</dbReference>
<gene>
    <name evidence="3" type="ORF">HannXRQ_Chr01g0024931</name>
    <name evidence="2" type="ORF">HanXRQr2_Chr01g0037461</name>
</gene>
<keyword evidence="1" id="KW-0472">Membrane</keyword>
<keyword evidence="4" id="KW-1185">Reference proteome</keyword>
<dbReference type="InParanoid" id="A0A251VRL8"/>
<sequence length="68" mass="8157">MLKAQNAHIDRYKKNIKVGKRQRKLFTNLALKQEKMAMKAALFTMKIKRTVFFVHILYFVMLAYEAMF</sequence>
<evidence type="ECO:0000313" key="3">
    <source>
        <dbReference type="EMBL" id="OTG37999.1"/>
    </source>
</evidence>
<protein>
    <submittedName>
        <fullName evidence="3">Uncharacterized protein</fullName>
    </submittedName>
</protein>
<name>A0A251VRL8_HELAN</name>